<evidence type="ECO:0000313" key="3">
    <source>
        <dbReference type="Proteomes" id="UP000800097"/>
    </source>
</evidence>
<dbReference type="RefSeq" id="XP_033654584.1">
    <property type="nucleotide sequence ID" value="XM_033798212.1"/>
</dbReference>
<dbReference type="PANTHER" id="PTHR40628:SF1">
    <property type="entry name" value="CHROMO DOMAIN-CONTAINING PROTEIN"/>
    <property type="match status" value="1"/>
</dbReference>
<dbReference type="OrthoDB" id="4232400at2759"/>
<dbReference type="EMBL" id="ML986491">
    <property type="protein sequence ID" value="KAF2277045.1"/>
    <property type="molecule type" value="Genomic_DNA"/>
</dbReference>
<gene>
    <name evidence="2" type="ORF">EI97DRAFT_432658</name>
</gene>
<name>A0A6A6JLD7_WESOR</name>
<sequence>MSSASFLQTALARLGLVQRQQRPLNITQRSLCNDRGWFTTYTPFASRAGSMYSKTEDYTIVGIGTVALPVTRSPNRHGANAHTQLILRDVLHCPHAICNVIGLPEAFLQEYDIIIDFGSDRSKGSIVGLPGREAVAYFDPSAGLFQVKLSDPPVGPVLAPTAFKKDSMYMINVRWSDGEWRRWEAYKRSQGLDDSRSGGVNDAQNMSTAEGGPPRKKMKRMAPQGPGSAEYTAEEKAWLKKNYKGEYHFLLEHGLSIHKEEDREEGRAMVRAFMDEDEEEMDSASDEDHLYDRGGDDDDDDDDLEGHMADYHFDAKSLDWIEKHYGNSMNFMFSHGLKFYDDDDCAEAKMIVGLMMDE</sequence>
<organism evidence="2 3">
    <name type="scientific">Westerdykella ornata</name>
    <dbReference type="NCBI Taxonomy" id="318751"/>
    <lineage>
        <taxon>Eukaryota</taxon>
        <taxon>Fungi</taxon>
        <taxon>Dikarya</taxon>
        <taxon>Ascomycota</taxon>
        <taxon>Pezizomycotina</taxon>
        <taxon>Dothideomycetes</taxon>
        <taxon>Pleosporomycetidae</taxon>
        <taxon>Pleosporales</taxon>
        <taxon>Sporormiaceae</taxon>
        <taxon>Westerdykella</taxon>
    </lineage>
</organism>
<dbReference type="PANTHER" id="PTHR40628">
    <property type="entry name" value="CHROMO DOMAIN-CONTAINING PROTEIN"/>
    <property type="match status" value="1"/>
</dbReference>
<dbReference type="AlphaFoldDB" id="A0A6A6JLD7"/>
<reference evidence="2" key="1">
    <citation type="journal article" date="2020" name="Stud. Mycol.">
        <title>101 Dothideomycetes genomes: a test case for predicting lifestyles and emergence of pathogens.</title>
        <authorList>
            <person name="Haridas S."/>
            <person name="Albert R."/>
            <person name="Binder M."/>
            <person name="Bloem J."/>
            <person name="Labutti K."/>
            <person name="Salamov A."/>
            <person name="Andreopoulos B."/>
            <person name="Baker S."/>
            <person name="Barry K."/>
            <person name="Bills G."/>
            <person name="Bluhm B."/>
            <person name="Cannon C."/>
            <person name="Castanera R."/>
            <person name="Culley D."/>
            <person name="Daum C."/>
            <person name="Ezra D."/>
            <person name="Gonzalez J."/>
            <person name="Henrissat B."/>
            <person name="Kuo A."/>
            <person name="Liang C."/>
            <person name="Lipzen A."/>
            <person name="Lutzoni F."/>
            <person name="Magnuson J."/>
            <person name="Mondo S."/>
            <person name="Nolan M."/>
            <person name="Ohm R."/>
            <person name="Pangilinan J."/>
            <person name="Park H.-J."/>
            <person name="Ramirez L."/>
            <person name="Alfaro M."/>
            <person name="Sun H."/>
            <person name="Tritt A."/>
            <person name="Yoshinaga Y."/>
            <person name="Zwiers L.-H."/>
            <person name="Turgeon B."/>
            <person name="Goodwin S."/>
            <person name="Spatafora J."/>
            <person name="Crous P."/>
            <person name="Grigoriev I."/>
        </authorList>
    </citation>
    <scope>NUCLEOTIDE SEQUENCE</scope>
    <source>
        <strain evidence="2">CBS 379.55</strain>
    </source>
</reference>
<feature type="compositionally biased region" description="Acidic residues" evidence="1">
    <location>
        <begin position="295"/>
        <end position="304"/>
    </location>
</feature>
<proteinExistence type="predicted"/>
<feature type="region of interest" description="Disordered" evidence="1">
    <location>
        <begin position="191"/>
        <end position="229"/>
    </location>
</feature>
<keyword evidence="3" id="KW-1185">Reference proteome</keyword>
<evidence type="ECO:0000313" key="2">
    <source>
        <dbReference type="EMBL" id="KAF2277045.1"/>
    </source>
</evidence>
<feature type="region of interest" description="Disordered" evidence="1">
    <location>
        <begin position="277"/>
        <end position="305"/>
    </location>
</feature>
<dbReference type="Proteomes" id="UP000800097">
    <property type="component" value="Unassembled WGS sequence"/>
</dbReference>
<protein>
    <submittedName>
        <fullName evidence="2">Uncharacterized protein</fullName>
    </submittedName>
</protein>
<accession>A0A6A6JLD7</accession>
<dbReference type="GeneID" id="54551387"/>
<evidence type="ECO:0000256" key="1">
    <source>
        <dbReference type="SAM" id="MobiDB-lite"/>
    </source>
</evidence>